<sequence>MLYQPSDFAPTIDYSIKIFFREATCLFMLISGFLFQHLIHKYTFTKYIKSKLKNVIIPYVLISIPAILIYVLSFKTDHNWIDLHQLKQHSIPYQVMFFLLTGSHLGPLWFIPAVTVIYLMSPILYFLDKRNCYFIALPCLIIFFAITTRPSGDSNPILAALHFLPIYVTGMFISRYRDFFYLRFAISVTISLFIYFVLSLVSFQYDNLWGLQKVAFFIIIYLILRRYESLIIQRNPVLASAVDFIGLISFGLYFVHGYFAGIGRLIITKIDLFHGNVYATIFFVDVIIFSLSIGFILIFKLIFNKKSKVLVGC</sequence>
<proteinExistence type="inferred from homology"/>
<feature type="domain" description="Acyltransferase 3" evidence="8">
    <location>
        <begin position="13"/>
        <end position="293"/>
    </location>
</feature>
<feature type="transmembrane region" description="Helical" evidence="7">
    <location>
        <begin position="180"/>
        <end position="201"/>
    </location>
</feature>
<dbReference type="EMBL" id="SMCR01000001">
    <property type="protein sequence ID" value="TCW00202.1"/>
    <property type="molecule type" value="Genomic_DNA"/>
</dbReference>
<keyword evidence="10" id="KW-1185">Reference proteome</keyword>
<evidence type="ECO:0000256" key="6">
    <source>
        <dbReference type="ARBA" id="ARBA00023136"/>
    </source>
</evidence>
<keyword evidence="9" id="KW-0808">Transferase</keyword>
<evidence type="ECO:0000256" key="1">
    <source>
        <dbReference type="ARBA" id="ARBA00004651"/>
    </source>
</evidence>
<protein>
    <submittedName>
        <fullName evidence="9">Acyltransferase-like protein</fullName>
    </submittedName>
</protein>
<feature type="transmembrane region" description="Helical" evidence="7">
    <location>
        <begin position="156"/>
        <end position="173"/>
    </location>
</feature>
<reference evidence="9 10" key="1">
    <citation type="submission" date="2019-03" db="EMBL/GenBank/DDBJ databases">
        <title>Genomic Encyclopedia of Type Strains, Phase IV (KMG-IV): sequencing the most valuable type-strain genomes for metagenomic binning, comparative biology and taxonomic classification.</title>
        <authorList>
            <person name="Goeker M."/>
        </authorList>
    </citation>
    <scope>NUCLEOTIDE SEQUENCE [LARGE SCALE GENOMIC DNA]</scope>
    <source>
        <strain evidence="9 10">DSM 19580</strain>
    </source>
</reference>
<evidence type="ECO:0000256" key="5">
    <source>
        <dbReference type="ARBA" id="ARBA00022989"/>
    </source>
</evidence>
<dbReference type="AlphaFoldDB" id="A0A4R3Z331"/>
<feature type="transmembrane region" description="Helical" evidence="7">
    <location>
        <begin position="207"/>
        <end position="224"/>
    </location>
</feature>
<keyword evidence="9" id="KW-0012">Acyltransferase</keyword>
<dbReference type="GO" id="GO:0009246">
    <property type="term" value="P:enterobacterial common antigen biosynthetic process"/>
    <property type="evidence" value="ECO:0007669"/>
    <property type="project" value="TreeGrafter"/>
</dbReference>
<dbReference type="InterPro" id="IPR002656">
    <property type="entry name" value="Acyl_transf_3_dom"/>
</dbReference>
<comment type="similarity">
    <text evidence="2">Belongs to the acyltransferase 3 family.</text>
</comment>
<feature type="transmembrane region" description="Helical" evidence="7">
    <location>
        <begin position="56"/>
        <end position="73"/>
    </location>
</feature>
<dbReference type="PANTHER" id="PTHR40074:SF2">
    <property type="entry name" value="O-ACETYLTRANSFERASE WECH"/>
    <property type="match status" value="1"/>
</dbReference>
<name>A0A4R3Z331_9GAMM</name>
<comment type="subcellular location">
    <subcellularLocation>
        <location evidence="1">Cell membrane</location>
        <topology evidence="1">Multi-pass membrane protein</topology>
    </subcellularLocation>
</comment>
<evidence type="ECO:0000313" key="10">
    <source>
        <dbReference type="Proteomes" id="UP000295719"/>
    </source>
</evidence>
<evidence type="ECO:0000256" key="4">
    <source>
        <dbReference type="ARBA" id="ARBA00022692"/>
    </source>
</evidence>
<dbReference type="GO" id="GO:0016413">
    <property type="term" value="F:O-acetyltransferase activity"/>
    <property type="evidence" value="ECO:0007669"/>
    <property type="project" value="TreeGrafter"/>
</dbReference>
<dbReference type="PANTHER" id="PTHR40074">
    <property type="entry name" value="O-ACETYLTRANSFERASE WECH"/>
    <property type="match status" value="1"/>
</dbReference>
<gene>
    <name evidence="9" type="ORF">EDC52_101550</name>
</gene>
<evidence type="ECO:0000313" key="9">
    <source>
        <dbReference type="EMBL" id="TCW00202.1"/>
    </source>
</evidence>
<comment type="caution">
    <text evidence="9">The sequence shown here is derived from an EMBL/GenBank/DDBJ whole genome shotgun (WGS) entry which is preliminary data.</text>
</comment>
<dbReference type="Pfam" id="PF01757">
    <property type="entry name" value="Acyl_transf_3"/>
    <property type="match status" value="1"/>
</dbReference>
<dbReference type="Proteomes" id="UP000295719">
    <property type="component" value="Unassembled WGS sequence"/>
</dbReference>
<feature type="transmembrane region" description="Helical" evidence="7">
    <location>
        <begin position="132"/>
        <end position="150"/>
    </location>
</feature>
<feature type="transmembrane region" description="Helical" evidence="7">
    <location>
        <begin position="93"/>
        <end position="120"/>
    </location>
</feature>
<dbReference type="GO" id="GO:0005886">
    <property type="term" value="C:plasma membrane"/>
    <property type="evidence" value="ECO:0007669"/>
    <property type="project" value="UniProtKB-SubCell"/>
</dbReference>
<evidence type="ECO:0000256" key="2">
    <source>
        <dbReference type="ARBA" id="ARBA00007400"/>
    </source>
</evidence>
<evidence type="ECO:0000256" key="7">
    <source>
        <dbReference type="SAM" id="Phobius"/>
    </source>
</evidence>
<keyword evidence="5 7" id="KW-1133">Transmembrane helix</keyword>
<accession>A0A4R3Z331</accession>
<feature type="transmembrane region" description="Helical" evidence="7">
    <location>
        <begin position="276"/>
        <end position="299"/>
    </location>
</feature>
<keyword evidence="4 7" id="KW-0812">Transmembrane</keyword>
<keyword evidence="6 7" id="KW-0472">Membrane</keyword>
<organism evidence="9 10">
    <name type="scientific">Biostraticola tofi</name>
    <dbReference type="NCBI Taxonomy" id="466109"/>
    <lineage>
        <taxon>Bacteria</taxon>
        <taxon>Pseudomonadati</taxon>
        <taxon>Pseudomonadota</taxon>
        <taxon>Gammaproteobacteria</taxon>
        <taxon>Enterobacterales</taxon>
        <taxon>Bruguierivoracaceae</taxon>
        <taxon>Biostraticola</taxon>
    </lineage>
</organism>
<feature type="transmembrane region" description="Helical" evidence="7">
    <location>
        <begin position="18"/>
        <end position="35"/>
    </location>
</feature>
<evidence type="ECO:0000256" key="3">
    <source>
        <dbReference type="ARBA" id="ARBA00022475"/>
    </source>
</evidence>
<keyword evidence="3" id="KW-1003">Cell membrane</keyword>
<feature type="transmembrane region" description="Helical" evidence="7">
    <location>
        <begin position="236"/>
        <end position="256"/>
    </location>
</feature>
<evidence type="ECO:0000259" key="8">
    <source>
        <dbReference type="Pfam" id="PF01757"/>
    </source>
</evidence>